<keyword evidence="8" id="KW-1185">Reference proteome</keyword>
<sequence length="533" mass="58153">MRMNHRVPDFEIEEEQSVLTSSGFAKTKKSAVGDEEIMELLWQNGQVVVHSQNQRPAKKTQFEGGGDSEAAVIPTGESTIREIRPSSGGEETASQHLFIQEDEMASWLQYPLDDSSFERDLYADFLYSASPPPAPIAIVRPPPMPTRPPAAPSQVKLESSQRLNSYVHFSRFPRAKTHPGSGQSSSSKATPVRESTVVDSNETPMVATESRVSQAAAESRAHVSGENMGWGTVSGTATGKETSPTYEMAVTSSSGGSGGSVSGSAEQHPPPQKPPHGAEEEDRKRKGRETDDTECQSEDIEFESVEAKKQARGSTSTKRSRAAEVHNQSERRRRDRINEKMKALQELIPRCNKSDKASMLDEAIEYLKSLQLQVQMMSMGCGMVPVMYPGIQQFMPAMGMNLGMRMGMGMGMGMGIDMGMNRPMVPYPSHPGSAMPNPAGAAHIGPAFPMPPFPVPDPTRIQAPNQSDPMLNSLMAQNPNQPQIPNFVDPYQQYLGLHQPRIPLPQNQAVMQPAANKPNSKKDIGNPENQQSG</sequence>
<keyword evidence="2" id="KW-0805">Transcription regulation</keyword>
<evidence type="ECO:0000259" key="6">
    <source>
        <dbReference type="PROSITE" id="PS50888"/>
    </source>
</evidence>
<dbReference type="SUPFAM" id="SSF47459">
    <property type="entry name" value="HLH, helix-loop-helix DNA-binding domain"/>
    <property type="match status" value="1"/>
</dbReference>
<dbReference type="InterPro" id="IPR044273">
    <property type="entry name" value="PIF3-like"/>
</dbReference>
<dbReference type="AlphaFoldDB" id="A0ABD1VTK3"/>
<dbReference type="FunFam" id="4.10.280.10:FF:000004">
    <property type="entry name" value="Basic helix-loop-helix transcription factor"/>
    <property type="match status" value="1"/>
</dbReference>
<comment type="subcellular location">
    <subcellularLocation>
        <location evidence="1">Nucleus</location>
    </subcellularLocation>
</comment>
<evidence type="ECO:0000256" key="1">
    <source>
        <dbReference type="ARBA" id="ARBA00004123"/>
    </source>
</evidence>
<dbReference type="Pfam" id="PF00010">
    <property type="entry name" value="HLH"/>
    <property type="match status" value="1"/>
</dbReference>
<evidence type="ECO:0000313" key="7">
    <source>
        <dbReference type="EMBL" id="KAL2540719.1"/>
    </source>
</evidence>
<proteinExistence type="predicted"/>
<dbReference type="PROSITE" id="PS50888">
    <property type="entry name" value="BHLH"/>
    <property type="match status" value="1"/>
</dbReference>
<evidence type="ECO:0000256" key="5">
    <source>
        <dbReference type="SAM" id="MobiDB-lite"/>
    </source>
</evidence>
<dbReference type="GO" id="GO:0005634">
    <property type="term" value="C:nucleus"/>
    <property type="evidence" value="ECO:0007669"/>
    <property type="project" value="UniProtKB-SubCell"/>
</dbReference>
<keyword evidence="3" id="KW-0804">Transcription</keyword>
<dbReference type="SMART" id="SM00353">
    <property type="entry name" value="HLH"/>
    <property type="match status" value="1"/>
</dbReference>
<evidence type="ECO:0000256" key="3">
    <source>
        <dbReference type="ARBA" id="ARBA00023163"/>
    </source>
</evidence>
<feature type="compositionally biased region" description="Polar residues" evidence="5">
    <location>
        <begin position="180"/>
        <end position="189"/>
    </location>
</feature>
<dbReference type="EMBL" id="JBFOLK010000001">
    <property type="protein sequence ID" value="KAL2540719.1"/>
    <property type="molecule type" value="Genomic_DNA"/>
</dbReference>
<reference evidence="8" key="1">
    <citation type="submission" date="2024-07" db="EMBL/GenBank/DDBJ databases">
        <title>Two chromosome-level genome assemblies of Korean endemic species Abeliophyllum distichum and Forsythia ovata (Oleaceae).</title>
        <authorList>
            <person name="Jang H."/>
        </authorList>
    </citation>
    <scope>NUCLEOTIDE SEQUENCE [LARGE SCALE GENOMIC DNA]</scope>
</reference>
<dbReference type="InterPro" id="IPR011598">
    <property type="entry name" value="bHLH_dom"/>
</dbReference>
<name>A0ABD1VTK3_9LAMI</name>
<keyword evidence="4" id="KW-0539">Nucleus</keyword>
<dbReference type="InterPro" id="IPR047265">
    <property type="entry name" value="PIF1-like_bHLH"/>
</dbReference>
<dbReference type="GO" id="GO:0010017">
    <property type="term" value="P:red or far-red light signaling pathway"/>
    <property type="evidence" value="ECO:0007669"/>
    <property type="project" value="UniProtKB-ARBA"/>
</dbReference>
<feature type="compositionally biased region" description="Acidic residues" evidence="5">
    <location>
        <begin position="291"/>
        <end position="304"/>
    </location>
</feature>
<feature type="compositionally biased region" description="Basic and acidic residues" evidence="5">
    <location>
        <begin position="321"/>
        <end position="336"/>
    </location>
</feature>
<comment type="caution">
    <text evidence="7">The sequence shown here is derived from an EMBL/GenBank/DDBJ whole genome shotgun (WGS) entry which is preliminary data.</text>
</comment>
<feature type="region of interest" description="Disordered" evidence="5">
    <location>
        <begin position="172"/>
        <end position="336"/>
    </location>
</feature>
<feature type="domain" description="BHLH" evidence="6">
    <location>
        <begin position="321"/>
        <end position="370"/>
    </location>
</feature>
<dbReference type="Proteomes" id="UP001604336">
    <property type="component" value="Unassembled WGS sequence"/>
</dbReference>
<organism evidence="7 8">
    <name type="scientific">Abeliophyllum distichum</name>
    <dbReference type="NCBI Taxonomy" id="126358"/>
    <lineage>
        <taxon>Eukaryota</taxon>
        <taxon>Viridiplantae</taxon>
        <taxon>Streptophyta</taxon>
        <taxon>Embryophyta</taxon>
        <taxon>Tracheophyta</taxon>
        <taxon>Spermatophyta</taxon>
        <taxon>Magnoliopsida</taxon>
        <taxon>eudicotyledons</taxon>
        <taxon>Gunneridae</taxon>
        <taxon>Pentapetalae</taxon>
        <taxon>asterids</taxon>
        <taxon>lamiids</taxon>
        <taxon>Lamiales</taxon>
        <taxon>Oleaceae</taxon>
        <taxon>Forsythieae</taxon>
        <taxon>Abeliophyllum</taxon>
    </lineage>
</organism>
<gene>
    <name evidence="7" type="ORF">Adt_01697</name>
</gene>
<dbReference type="PANTHER" id="PTHR46807:SF8">
    <property type="entry name" value="TRANSCRIPTION FACTOR PIF1-LIKE ISOFORM X2"/>
    <property type="match status" value="1"/>
</dbReference>
<evidence type="ECO:0000256" key="4">
    <source>
        <dbReference type="ARBA" id="ARBA00023242"/>
    </source>
</evidence>
<evidence type="ECO:0000256" key="2">
    <source>
        <dbReference type="ARBA" id="ARBA00023015"/>
    </source>
</evidence>
<dbReference type="Gene3D" id="4.10.280.10">
    <property type="entry name" value="Helix-loop-helix DNA-binding domain"/>
    <property type="match status" value="1"/>
</dbReference>
<feature type="compositionally biased region" description="Polar residues" evidence="5">
    <location>
        <begin position="233"/>
        <end position="245"/>
    </location>
</feature>
<feature type="region of interest" description="Disordered" evidence="5">
    <location>
        <begin position="498"/>
        <end position="533"/>
    </location>
</feature>
<accession>A0ABD1VTK3</accession>
<dbReference type="PANTHER" id="PTHR46807">
    <property type="entry name" value="TRANSCRIPTION FACTOR PIF3"/>
    <property type="match status" value="1"/>
</dbReference>
<feature type="compositionally biased region" description="Basic and acidic residues" evidence="5">
    <location>
        <begin position="276"/>
        <end position="290"/>
    </location>
</feature>
<protein>
    <submittedName>
        <fullName evidence="7">Transcription factor PIF1</fullName>
    </submittedName>
</protein>
<dbReference type="CDD" id="cd11445">
    <property type="entry name" value="bHLH_AtPIF_like"/>
    <property type="match status" value="1"/>
</dbReference>
<evidence type="ECO:0000313" key="8">
    <source>
        <dbReference type="Proteomes" id="UP001604336"/>
    </source>
</evidence>
<dbReference type="InterPro" id="IPR036638">
    <property type="entry name" value="HLH_DNA-bd_sf"/>
</dbReference>